<dbReference type="EMBL" id="JBHSYQ010000015">
    <property type="protein sequence ID" value="MFC6999223.1"/>
    <property type="molecule type" value="Genomic_DNA"/>
</dbReference>
<dbReference type="InterPro" id="IPR015500">
    <property type="entry name" value="Peptidase_S8_subtilisin-rel"/>
</dbReference>
<dbReference type="PANTHER" id="PTHR43399:SF4">
    <property type="entry name" value="CELL WALL-ASSOCIATED PROTEASE"/>
    <property type="match status" value="1"/>
</dbReference>
<feature type="domain" description="Peptidase S8/S53" evidence="7">
    <location>
        <begin position="161"/>
        <end position="414"/>
    </location>
</feature>
<reference evidence="10" key="1">
    <citation type="journal article" date="2019" name="Int. J. Syst. Evol. Microbiol.">
        <title>The Global Catalogue of Microorganisms (GCM) 10K type strain sequencing project: providing services to taxonomists for standard genome sequencing and annotation.</title>
        <authorList>
            <consortium name="The Broad Institute Genomics Platform"/>
            <consortium name="The Broad Institute Genome Sequencing Center for Infectious Disease"/>
            <person name="Wu L."/>
            <person name="Ma J."/>
        </authorList>
    </citation>
    <scope>NUCLEOTIDE SEQUENCE [LARGE SCALE GENOMIC DNA]</scope>
    <source>
        <strain evidence="10">CGMCC 4.7393</strain>
    </source>
</reference>
<dbReference type="InterPro" id="IPR026444">
    <property type="entry name" value="Secre_tail"/>
</dbReference>
<comment type="similarity">
    <text evidence="1 5">Belongs to the peptidase S8 family.</text>
</comment>
<dbReference type="PROSITE" id="PS00137">
    <property type="entry name" value="SUBTILASE_HIS"/>
    <property type="match status" value="1"/>
</dbReference>
<dbReference type="GO" id="GO:0016787">
    <property type="term" value="F:hydrolase activity"/>
    <property type="evidence" value="ECO:0007669"/>
    <property type="project" value="UniProtKB-KW"/>
</dbReference>
<evidence type="ECO:0000256" key="6">
    <source>
        <dbReference type="SAM" id="SignalP"/>
    </source>
</evidence>
<evidence type="ECO:0000256" key="5">
    <source>
        <dbReference type="PROSITE-ProRule" id="PRU01240"/>
    </source>
</evidence>
<evidence type="ECO:0000259" key="7">
    <source>
        <dbReference type="Pfam" id="PF00082"/>
    </source>
</evidence>
<dbReference type="InterPro" id="IPR022398">
    <property type="entry name" value="Peptidase_S8_His-AS"/>
</dbReference>
<dbReference type="RefSeq" id="WP_066616459.1">
    <property type="nucleotide sequence ID" value="NZ_JBHSYQ010000015.1"/>
</dbReference>
<feature type="active site" description="Charge relay system" evidence="5">
    <location>
        <position position="381"/>
    </location>
</feature>
<organism evidence="9 10">
    <name type="scientific">Rufibacter roseus</name>
    <dbReference type="NCBI Taxonomy" id="1567108"/>
    <lineage>
        <taxon>Bacteria</taxon>
        <taxon>Pseudomonadati</taxon>
        <taxon>Bacteroidota</taxon>
        <taxon>Cytophagia</taxon>
        <taxon>Cytophagales</taxon>
        <taxon>Hymenobacteraceae</taxon>
        <taxon>Rufibacter</taxon>
    </lineage>
</organism>
<dbReference type="SUPFAM" id="SSF52743">
    <property type="entry name" value="Subtilisin-like"/>
    <property type="match status" value="1"/>
</dbReference>
<keyword evidence="6" id="KW-0732">Signal</keyword>
<keyword evidence="10" id="KW-1185">Reference proteome</keyword>
<keyword evidence="3 5" id="KW-0378">Hydrolase</keyword>
<dbReference type="NCBIfam" id="TIGR04183">
    <property type="entry name" value="Por_Secre_tail"/>
    <property type="match status" value="1"/>
</dbReference>
<evidence type="ECO:0000256" key="4">
    <source>
        <dbReference type="ARBA" id="ARBA00022825"/>
    </source>
</evidence>
<feature type="chain" id="PRO_5047461831" evidence="6">
    <location>
        <begin position="22"/>
        <end position="935"/>
    </location>
</feature>
<feature type="domain" description="Secretion system C-terminal sorting" evidence="8">
    <location>
        <begin position="859"/>
        <end position="933"/>
    </location>
</feature>
<dbReference type="Gene3D" id="3.40.50.200">
    <property type="entry name" value="Peptidase S8/S53 domain"/>
    <property type="match status" value="1"/>
</dbReference>
<feature type="signal peptide" evidence="6">
    <location>
        <begin position="1"/>
        <end position="21"/>
    </location>
</feature>
<evidence type="ECO:0000256" key="3">
    <source>
        <dbReference type="ARBA" id="ARBA00022801"/>
    </source>
</evidence>
<dbReference type="InterPro" id="IPR000209">
    <property type="entry name" value="Peptidase_S8/S53_dom"/>
</dbReference>
<comment type="caution">
    <text evidence="9">The sequence shown here is derived from an EMBL/GenBank/DDBJ whole genome shotgun (WGS) entry which is preliminary data.</text>
</comment>
<dbReference type="InterPro" id="IPR023827">
    <property type="entry name" value="Peptidase_S8_Asp-AS"/>
</dbReference>
<dbReference type="Pfam" id="PF18962">
    <property type="entry name" value="Por_Secre_tail"/>
    <property type="match status" value="1"/>
</dbReference>
<feature type="active site" description="Charge relay system" evidence="5">
    <location>
        <position position="169"/>
    </location>
</feature>
<evidence type="ECO:0000256" key="1">
    <source>
        <dbReference type="ARBA" id="ARBA00011073"/>
    </source>
</evidence>
<name>A0ABW2DQ54_9BACT</name>
<evidence type="ECO:0000313" key="9">
    <source>
        <dbReference type="EMBL" id="MFC6999223.1"/>
    </source>
</evidence>
<dbReference type="InterPro" id="IPR051048">
    <property type="entry name" value="Peptidase_S8/S53_subtilisin"/>
</dbReference>
<dbReference type="PROSITE" id="PS00136">
    <property type="entry name" value="SUBTILASE_ASP"/>
    <property type="match status" value="1"/>
</dbReference>
<proteinExistence type="inferred from homology"/>
<gene>
    <name evidence="9" type="ORF">ACFQHR_16425</name>
</gene>
<sequence>MKHLYLILISIGLLVPYVAGAQSAPLTEPNKLVFKLKPAASASLAKNNTSNSVQQVVKKVAKIPAKQKFPNSAPDARTRALHKNAVDLSLIYELNYTPGQSYEQIKKELLSTGMVEYVEPLYRYEPLFIPNDPRAHPATGNQEYLSKIEAYAAWDVTQGDTNVVIGILDTGVRLQHEDLKGNIKYNYNDPIDGIDNDNDGYVDNFYGWDLADNDNNPTADGNGHGTLVAGVAAAATNNEVGIAGVGFKCKFLPIKVFASTENGAFSGYEGIVYAADQGCKIINLSWGGVGFPSAFEQDVVNYASINRNVVIVAAAGNTNQDLDFYPASYSNVLSVGSVTRDDIKSPNHTYSYAIKIAAQGSAVYTTGNNSNSHYGLGSGSSYATPMVSGAAALVRSHFPELTAPQVVERLRVTSDDIYDLPENEPYKEKLGRGRLNVNRALTEVSPKSTRLQTWQIEGGLTGKPGEVLDLTATFKNFLAPTSDLTITVTSASPHLEIVQGQFTAGSMATLEVKGNKSEPFRIRVAENTPANSQGVLRFGFTDGTYTDFQYIKFNLNPDFVTTDVNHIITSIMSRGNIAYEGMNLQIGNGFTYRGSNPLLAEGGLLIGYSPTLVSDNIRNDKGKTDNDFYAVSIIQRVQNSPMADFVATNIMEDSLTATKNLSTRITQNVYAWADAPNQDFVILQYVLTNRSEQPITEAYAGMYADWDVLSAARNVTEWNNNLKLGIIRHTSDTSVWVGIQVLSKGTPGFYALENSIQKEGVINISDGFTTQEKYEALSGGVQRTNAGTPETGSDVSYIISSKIAPLAPTEQDTVAFALVAGLTRQQIYQHAAAAAAKYEQLRGRVTSAPDEVLAKAVILYPNPTSGGVSITLPTALQKSPLTIQLVDSKGKTVHTTSFSQAEVANLNTAHLPNGLYFVRISSKDKVVVKKLLIQR</sequence>
<dbReference type="Proteomes" id="UP001596405">
    <property type="component" value="Unassembled WGS sequence"/>
</dbReference>
<evidence type="ECO:0000256" key="2">
    <source>
        <dbReference type="ARBA" id="ARBA00022670"/>
    </source>
</evidence>
<dbReference type="InterPro" id="IPR036852">
    <property type="entry name" value="Peptidase_S8/S53_dom_sf"/>
</dbReference>
<dbReference type="PANTHER" id="PTHR43399">
    <property type="entry name" value="SUBTILISIN-RELATED"/>
    <property type="match status" value="1"/>
</dbReference>
<dbReference type="EC" id="3.4.-.-" evidence="9"/>
<accession>A0ABW2DQ54</accession>
<evidence type="ECO:0000259" key="8">
    <source>
        <dbReference type="Pfam" id="PF18962"/>
    </source>
</evidence>
<protein>
    <submittedName>
        <fullName evidence="9">S8/S53 family peptidase</fullName>
        <ecNumber evidence="9">3.4.-.-</ecNumber>
    </submittedName>
</protein>
<keyword evidence="2 5" id="KW-0645">Protease</keyword>
<keyword evidence="4 5" id="KW-0720">Serine protease</keyword>
<dbReference type="PRINTS" id="PR00723">
    <property type="entry name" value="SUBTILISIN"/>
</dbReference>
<evidence type="ECO:0000313" key="10">
    <source>
        <dbReference type="Proteomes" id="UP001596405"/>
    </source>
</evidence>
<dbReference type="Pfam" id="PF00082">
    <property type="entry name" value="Peptidase_S8"/>
    <property type="match status" value="1"/>
</dbReference>
<feature type="active site" description="Charge relay system" evidence="5">
    <location>
        <position position="224"/>
    </location>
</feature>
<dbReference type="PROSITE" id="PS51892">
    <property type="entry name" value="SUBTILASE"/>
    <property type="match status" value="1"/>
</dbReference>